<dbReference type="GO" id="GO:0005886">
    <property type="term" value="C:plasma membrane"/>
    <property type="evidence" value="ECO:0007669"/>
    <property type="project" value="TreeGrafter"/>
</dbReference>
<keyword evidence="2" id="KW-0472">Membrane</keyword>
<reference evidence="3 4" key="1">
    <citation type="submission" date="2023-07" db="EMBL/GenBank/DDBJ databases">
        <title>Sequencing the genomes of 1000 actinobacteria strains.</title>
        <authorList>
            <person name="Klenk H.-P."/>
        </authorList>
    </citation>
    <scope>NUCLEOTIDE SEQUENCE [LARGE SCALE GENOMIC DNA]</scope>
    <source>
        <strain evidence="3 4">DSM 44709</strain>
    </source>
</reference>
<feature type="transmembrane region" description="Helical" evidence="2">
    <location>
        <begin position="72"/>
        <end position="93"/>
    </location>
</feature>
<keyword evidence="4" id="KW-1185">Reference proteome</keyword>
<evidence type="ECO:0000256" key="1">
    <source>
        <dbReference type="SAM" id="MobiDB-lite"/>
    </source>
</evidence>
<sequence>MSGGLAALLDDIAVLARAAAASIDDVGVAAAKAGSKAAGVVIDDAAVTPQYVRGLAAERELPIIRKIALGSLGNKAVIIVVALLLSQFVPWLLTPILMLGGAYLCYEGAEKVWAKVSGHGHGAGEEKLKDEKTLVSGAIRTDLILSAEIMVISLNEVADQSFVSRLTILCVVAIVMTVAVYGAVAIIVKMDDVGLALSERSSGAVAGFGRGLVKAMPKVLTALTVVGTAAMLWVGGHILLVGTHELGFHLIYDAVHHMEEAAHDATGPLGGVVGWLVNTIFSAILGLIVGAVIVVIMTFTVHRGKHGDDHAAETGAATPGTAAAATPEPASDGGAAAAPGAQPDAKPAGPAGARPGTTPEA</sequence>
<feature type="compositionally biased region" description="Low complexity" evidence="1">
    <location>
        <begin position="313"/>
        <end position="361"/>
    </location>
</feature>
<comment type="caution">
    <text evidence="3">The sequence shown here is derived from an EMBL/GenBank/DDBJ whole genome shotgun (WGS) entry which is preliminary data.</text>
</comment>
<dbReference type="Pfam" id="PF05661">
    <property type="entry name" value="DUF808"/>
    <property type="match status" value="1"/>
</dbReference>
<evidence type="ECO:0000256" key="2">
    <source>
        <dbReference type="SAM" id="Phobius"/>
    </source>
</evidence>
<dbReference type="PIRSF" id="PIRSF016660">
    <property type="entry name" value="YedI"/>
    <property type="match status" value="1"/>
</dbReference>
<proteinExistence type="predicted"/>
<evidence type="ECO:0000313" key="4">
    <source>
        <dbReference type="Proteomes" id="UP001240236"/>
    </source>
</evidence>
<dbReference type="RefSeq" id="WP_307237707.1">
    <property type="nucleotide sequence ID" value="NZ_JAUSUZ010000001.1"/>
</dbReference>
<dbReference type="PANTHER" id="PTHR30503">
    <property type="entry name" value="INNER MEMBRANE PROTEIN YEDI"/>
    <property type="match status" value="1"/>
</dbReference>
<feature type="transmembrane region" description="Helical" evidence="2">
    <location>
        <begin position="219"/>
        <end position="240"/>
    </location>
</feature>
<dbReference type="Proteomes" id="UP001240236">
    <property type="component" value="Unassembled WGS sequence"/>
</dbReference>
<feature type="transmembrane region" description="Helical" evidence="2">
    <location>
        <begin position="275"/>
        <end position="299"/>
    </location>
</feature>
<protein>
    <submittedName>
        <fullName evidence="3">DNA repair protein MutK</fullName>
    </submittedName>
</protein>
<keyword evidence="2" id="KW-1133">Transmembrane helix</keyword>
<dbReference type="PANTHER" id="PTHR30503:SF3">
    <property type="entry name" value="INNER MEMBRANE PROTEIN YEDI"/>
    <property type="match status" value="1"/>
</dbReference>
<gene>
    <name evidence="3" type="ORF">J2S42_001950</name>
</gene>
<name>A0AAE4AX13_9ACTN</name>
<feature type="region of interest" description="Disordered" evidence="1">
    <location>
        <begin position="307"/>
        <end position="361"/>
    </location>
</feature>
<organism evidence="3 4">
    <name type="scientific">Catenuloplanes indicus</name>
    <dbReference type="NCBI Taxonomy" id="137267"/>
    <lineage>
        <taxon>Bacteria</taxon>
        <taxon>Bacillati</taxon>
        <taxon>Actinomycetota</taxon>
        <taxon>Actinomycetes</taxon>
        <taxon>Micromonosporales</taxon>
        <taxon>Micromonosporaceae</taxon>
        <taxon>Catenuloplanes</taxon>
    </lineage>
</organism>
<accession>A0AAE4AX13</accession>
<evidence type="ECO:0000313" key="3">
    <source>
        <dbReference type="EMBL" id="MDQ0365281.1"/>
    </source>
</evidence>
<dbReference type="EMBL" id="JAUSUZ010000001">
    <property type="protein sequence ID" value="MDQ0365281.1"/>
    <property type="molecule type" value="Genomic_DNA"/>
</dbReference>
<keyword evidence="2" id="KW-0812">Transmembrane</keyword>
<dbReference type="InterPro" id="IPR008526">
    <property type="entry name" value="YedI"/>
</dbReference>
<feature type="transmembrane region" description="Helical" evidence="2">
    <location>
        <begin position="166"/>
        <end position="188"/>
    </location>
</feature>
<dbReference type="AlphaFoldDB" id="A0AAE4AX13"/>